<organism evidence="1 2">
    <name type="scientific">Shimia thalassica</name>
    <dbReference type="NCBI Taxonomy" id="1715693"/>
    <lineage>
        <taxon>Bacteria</taxon>
        <taxon>Pseudomonadati</taxon>
        <taxon>Pseudomonadota</taxon>
        <taxon>Alphaproteobacteria</taxon>
        <taxon>Rhodobacterales</taxon>
        <taxon>Roseobacteraceae</taxon>
    </lineage>
</organism>
<dbReference type="Gene3D" id="3.40.50.300">
    <property type="entry name" value="P-loop containing nucleotide triphosphate hydrolases"/>
    <property type="match status" value="1"/>
</dbReference>
<dbReference type="GO" id="GO:0003688">
    <property type="term" value="F:DNA replication origin binding"/>
    <property type="evidence" value="ECO:0007669"/>
    <property type="project" value="TreeGrafter"/>
</dbReference>
<evidence type="ECO:0000313" key="1">
    <source>
        <dbReference type="EMBL" id="CUJ89141.1"/>
    </source>
</evidence>
<dbReference type="SUPFAM" id="SSF52540">
    <property type="entry name" value="P-loop containing nucleoside triphosphate hydrolases"/>
    <property type="match status" value="1"/>
</dbReference>
<dbReference type="GO" id="GO:0005886">
    <property type="term" value="C:plasma membrane"/>
    <property type="evidence" value="ECO:0007669"/>
    <property type="project" value="TreeGrafter"/>
</dbReference>
<dbReference type="PANTHER" id="PTHR30050:SF5">
    <property type="entry name" value="DNAA REGULATORY INACTIVATOR HDA"/>
    <property type="match status" value="1"/>
</dbReference>
<dbReference type="STRING" id="1715693.PH7735_01037"/>
<dbReference type="Proteomes" id="UP000051870">
    <property type="component" value="Unassembled WGS sequence"/>
</dbReference>
<protein>
    <submittedName>
        <fullName evidence="1">Uncharacterized protein</fullName>
    </submittedName>
</protein>
<dbReference type="AlphaFoldDB" id="A0A0P1ICI0"/>
<dbReference type="RefSeq" id="WP_058310203.1">
    <property type="nucleotide sequence ID" value="NZ_CANLZE010000001.1"/>
</dbReference>
<dbReference type="PANTHER" id="PTHR30050">
    <property type="entry name" value="CHROMOSOMAL REPLICATION INITIATOR PROTEIN DNAA"/>
    <property type="match status" value="1"/>
</dbReference>
<dbReference type="Gene3D" id="1.10.8.60">
    <property type="match status" value="1"/>
</dbReference>
<name>A0A0P1ICI0_9RHOB</name>
<dbReference type="GeneID" id="83880101"/>
<reference evidence="2" key="1">
    <citation type="submission" date="2015-09" db="EMBL/GenBank/DDBJ databases">
        <authorList>
            <person name="Rodrigo-Torres Lidia"/>
            <person name="Arahal R.David."/>
        </authorList>
    </citation>
    <scope>NUCLEOTIDE SEQUENCE [LARGE SCALE GENOMIC DNA]</scope>
    <source>
        <strain evidence="2">CECT 7735</strain>
    </source>
</reference>
<proteinExistence type="predicted"/>
<dbReference type="InterPro" id="IPR027417">
    <property type="entry name" value="P-loop_NTPase"/>
</dbReference>
<keyword evidence="2" id="KW-1185">Reference proteome</keyword>
<dbReference type="EMBL" id="CYTW01000001">
    <property type="protein sequence ID" value="CUJ89141.1"/>
    <property type="molecule type" value="Genomic_DNA"/>
</dbReference>
<accession>A0A0P1ICI0</accession>
<evidence type="ECO:0000313" key="2">
    <source>
        <dbReference type="Proteomes" id="UP000051870"/>
    </source>
</evidence>
<dbReference type="GO" id="GO:0006270">
    <property type="term" value="P:DNA replication initiation"/>
    <property type="evidence" value="ECO:0007669"/>
    <property type="project" value="TreeGrafter"/>
</dbReference>
<gene>
    <name evidence="1" type="primary">hda</name>
    <name evidence="1" type="ORF">PH7735_01037</name>
</gene>
<sequence length="223" mass="24376">MPEQLSLTLPVRPALGRDDFFVSPANVMALGLIDMWPNWPGSKLLLVGPKGSGKTHLTHVWATQSNAVILNARDLSEDRIPDLAKGPVAVENVPDIAGDVAAQKALFHLHNLTLAEGNTLLLTGAGEPNHWQLELPDLLSRMQGTTVAALEQPDDILLSVIMAKQFADRQLTPHPDTIPYLVKNMDRSFEGARRLVEALDRLSLAEQRPITRALAKRVLDATV</sequence>